<keyword evidence="3" id="KW-1185">Reference proteome</keyword>
<gene>
    <name evidence="2" type="ORF">DdX_17640</name>
</gene>
<organism evidence="2 3">
    <name type="scientific">Ditylenchus destructor</name>
    <dbReference type="NCBI Taxonomy" id="166010"/>
    <lineage>
        <taxon>Eukaryota</taxon>
        <taxon>Metazoa</taxon>
        <taxon>Ecdysozoa</taxon>
        <taxon>Nematoda</taxon>
        <taxon>Chromadorea</taxon>
        <taxon>Rhabditida</taxon>
        <taxon>Tylenchina</taxon>
        <taxon>Tylenchomorpha</taxon>
        <taxon>Sphaerularioidea</taxon>
        <taxon>Anguinidae</taxon>
        <taxon>Anguininae</taxon>
        <taxon>Ditylenchus</taxon>
    </lineage>
</organism>
<protein>
    <submittedName>
        <fullName evidence="2">Uncharacterized protein</fullName>
    </submittedName>
</protein>
<feature type="compositionally biased region" description="Polar residues" evidence="1">
    <location>
        <begin position="187"/>
        <end position="202"/>
    </location>
</feature>
<feature type="region of interest" description="Disordered" evidence="1">
    <location>
        <begin position="117"/>
        <end position="170"/>
    </location>
</feature>
<dbReference type="EMBL" id="JAKKPZ010000200">
    <property type="protein sequence ID" value="KAI1698882.1"/>
    <property type="molecule type" value="Genomic_DNA"/>
</dbReference>
<feature type="region of interest" description="Disordered" evidence="1">
    <location>
        <begin position="672"/>
        <end position="761"/>
    </location>
</feature>
<sequence length="967" mass="107448">MIVFDTVSSALYSFFDLKRVRNQSVDPDSPEASNAVGSPPHIKRAQRSNSAHALAGSMYAIRQPLDQNLVNRFAKNDGRQSTYDDGNAQYHCNCRHCKGGGLTSACMLQNNMEISYHPGMPAAPRPMHHSYSSRSLPRRKDSRPNSLYQPPAGTTGNCAFPTQNNQHDNFQSPYADQQLYRDSHAQPQPIDQNQTQPNSEPQVGSVPSDMFFGTADRRKKPTPMGATHPMNGNATGRSALHSSFIGNTPLSPVNYVGHPVYPQQQQSTFPAHKENVYDNPTHFSSVRDQGHETASHASTTVSSSSGTIGSSSVENYFYGTAPGNRSTAEENVFNATANFSPDTLSHSSTPVGTSSRMKSKSSNKLNLTSVLGRHSKATTPVANQDPSFGTPDHWPIDHPNHAKALDSYEKSLVLYGHGQPTVTSPTVNQPGCSNGYGMSRSSSTQGFVGKEYFESPQMYATNHMIDHSEAVRRSTSNHNDLTEPIVVLAKQVASKEVEIDRLKSQLNRRSSRADSQRAQFEDELAAQRREADYNREQASKLKTKLRQTETECATAKAKKEELEKKLETLTSTYEQRIEAMEKENAQQRKEYARMKELEEAYEKYIDEKDWLEKQSESLNHKLDEHESSLHLSEQECHQLKLEIERLQDCLKEKEQEIHELSLLSATSRLDIVDSDSEDGGENYEEENMGVRKSLKEAKRRANGKQKQSVETGIRKPSRPNLLLNPASSSSTVIQPLSRSSSSTPDSSAAPPSVSSSGVSSFGGGKLSAYESTQFSVGKHLSRCQRKLQVCQKKLNSLLETTQRIQSGGKPTKQDILGSASESDADFMDFEHLASHNEKAMDKALEEHFAQISRLYQNIEKLHGSLLAASIHFHSQQQTQINQSEFIEENGSNDHIPSLYFASARLYCFCRTTGVRRLPSGVRRGRCGRGWDHGVCWHAGCRGRLRSLPSRLRSAAYCADPVSRSQHC</sequence>
<feature type="compositionally biased region" description="Polar residues" evidence="1">
    <location>
        <begin position="23"/>
        <end position="36"/>
    </location>
</feature>
<feature type="region of interest" description="Disordered" evidence="1">
    <location>
        <begin position="23"/>
        <end position="43"/>
    </location>
</feature>
<proteinExistence type="predicted"/>
<feature type="compositionally biased region" description="Low complexity" evidence="1">
    <location>
        <begin position="353"/>
        <end position="363"/>
    </location>
</feature>
<accession>A0AAD4MRK3</accession>
<reference evidence="2" key="1">
    <citation type="submission" date="2022-01" db="EMBL/GenBank/DDBJ databases">
        <title>Genome Sequence Resource for Two Populations of Ditylenchus destructor, the Migratory Endoparasitic Phytonematode.</title>
        <authorList>
            <person name="Zhang H."/>
            <person name="Lin R."/>
            <person name="Xie B."/>
        </authorList>
    </citation>
    <scope>NUCLEOTIDE SEQUENCE</scope>
    <source>
        <strain evidence="2">BazhouSP</strain>
    </source>
</reference>
<dbReference type="AlphaFoldDB" id="A0AAD4MRK3"/>
<comment type="caution">
    <text evidence="2">The sequence shown here is derived from an EMBL/GenBank/DDBJ whole genome shotgun (WGS) entry which is preliminary data.</text>
</comment>
<feature type="region of interest" description="Disordered" evidence="1">
    <location>
        <begin position="187"/>
        <end position="231"/>
    </location>
</feature>
<evidence type="ECO:0000313" key="2">
    <source>
        <dbReference type="EMBL" id="KAI1698882.1"/>
    </source>
</evidence>
<name>A0AAD4MRK3_9BILA</name>
<feature type="compositionally biased region" description="Low complexity" evidence="1">
    <location>
        <begin position="295"/>
        <end position="308"/>
    </location>
</feature>
<dbReference type="Proteomes" id="UP001201812">
    <property type="component" value="Unassembled WGS sequence"/>
</dbReference>
<feature type="compositionally biased region" description="Polar residues" evidence="1">
    <location>
        <begin position="144"/>
        <end position="170"/>
    </location>
</feature>
<dbReference type="PANTHER" id="PTHR45615:SF80">
    <property type="entry name" value="GRIP DOMAIN-CONTAINING PROTEIN"/>
    <property type="match status" value="1"/>
</dbReference>
<feature type="region of interest" description="Disordered" evidence="1">
    <location>
        <begin position="343"/>
        <end position="363"/>
    </location>
</feature>
<evidence type="ECO:0000256" key="1">
    <source>
        <dbReference type="SAM" id="MobiDB-lite"/>
    </source>
</evidence>
<dbReference type="PANTHER" id="PTHR45615">
    <property type="entry name" value="MYOSIN HEAVY CHAIN, NON-MUSCLE"/>
    <property type="match status" value="1"/>
</dbReference>
<feature type="compositionally biased region" description="Acidic residues" evidence="1">
    <location>
        <begin position="672"/>
        <end position="687"/>
    </location>
</feature>
<evidence type="ECO:0000313" key="3">
    <source>
        <dbReference type="Proteomes" id="UP001201812"/>
    </source>
</evidence>
<feature type="region of interest" description="Disordered" evidence="1">
    <location>
        <begin position="288"/>
        <end position="308"/>
    </location>
</feature>
<feature type="compositionally biased region" description="Low complexity" evidence="1">
    <location>
        <begin position="718"/>
        <end position="759"/>
    </location>
</feature>
<feature type="compositionally biased region" description="Polar residues" evidence="1">
    <location>
        <begin position="343"/>
        <end position="352"/>
    </location>
</feature>